<dbReference type="EMBL" id="JAACJN010000058">
    <property type="protein sequence ID" value="KAF5381465.1"/>
    <property type="molecule type" value="Genomic_DNA"/>
</dbReference>
<evidence type="ECO:0000313" key="1">
    <source>
        <dbReference type="EMBL" id="KAF5381465.1"/>
    </source>
</evidence>
<proteinExistence type="predicted"/>
<evidence type="ECO:0000313" key="2">
    <source>
        <dbReference type="Proteomes" id="UP000518752"/>
    </source>
</evidence>
<dbReference type="Gene3D" id="1.20.1280.50">
    <property type="match status" value="1"/>
</dbReference>
<evidence type="ECO:0008006" key="3">
    <source>
        <dbReference type="Google" id="ProtNLM"/>
    </source>
</evidence>
<comment type="caution">
    <text evidence="1">The sequence shown here is derived from an EMBL/GenBank/DDBJ whole genome shotgun (WGS) entry which is preliminary data.</text>
</comment>
<dbReference type="AlphaFoldDB" id="A0A8H5HED3"/>
<reference evidence="1 2" key="1">
    <citation type="journal article" date="2020" name="ISME J.">
        <title>Uncovering the hidden diversity of litter-decomposition mechanisms in mushroom-forming fungi.</title>
        <authorList>
            <person name="Floudas D."/>
            <person name="Bentzer J."/>
            <person name="Ahren D."/>
            <person name="Johansson T."/>
            <person name="Persson P."/>
            <person name="Tunlid A."/>
        </authorList>
    </citation>
    <scope>NUCLEOTIDE SEQUENCE [LARGE SCALE GENOMIC DNA]</scope>
    <source>
        <strain evidence="1 2">CBS 406.79</strain>
    </source>
</reference>
<protein>
    <recommendedName>
        <fullName evidence="3">F-box domain-containing protein</fullName>
    </recommendedName>
</protein>
<dbReference type="OrthoDB" id="3365698at2759"/>
<dbReference type="Proteomes" id="UP000518752">
    <property type="component" value="Unassembled WGS sequence"/>
</dbReference>
<accession>A0A8H5HED3</accession>
<gene>
    <name evidence="1" type="ORF">D9757_009065</name>
</gene>
<name>A0A8H5HED3_9AGAR</name>
<keyword evidence="2" id="KW-1185">Reference proteome</keyword>
<organism evidence="1 2">
    <name type="scientific">Collybiopsis confluens</name>
    <dbReference type="NCBI Taxonomy" id="2823264"/>
    <lineage>
        <taxon>Eukaryota</taxon>
        <taxon>Fungi</taxon>
        <taxon>Dikarya</taxon>
        <taxon>Basidiomycota</taxon>
        <taxon>Agaricomycotina</taxon>
        <taxon>Agaricomycetes</taxon>
        <taxon>Agaricomycetidae</taxon>
        <taxon>Agaricales</taxon>
        <taxon>Marasmiineae</taxon>
        <taxon>Omphalotaceae</taxon>
        <taxon>Collybiopsis</taxon>
    </lineage>
</organism>
<sequence>MSNVDSLQKLTQNAISALDVLTQKLGVHDDEPMLERLRQGELPLPQSFMADINSFRRDGALRLVEFDQSIIEVEEAVQRMKKARNGFDGSLNVANSLFAPVRRLSEDVLIQIFSIYIEDQGEYSCNLTTTYISRTRTARARVKRHIRSATLHLSRVCSVWRRIVFSRPSFWSTLQLNMGGLVHESTRRAGGFLSIVSEHLSRSIPVR</sequence>